<keyword evidence="4" id="KW-0479">Metal-binding</keyword>
<dbReference type="Proteomes" id="UP001298593">
    <property type="component" value="Unassembled WGS sequence"/>
</dbReference>
<keyword evidence="11" id="KW-1185">Reference proteome</keyword>
<dbReference type="PANTHER" id="PTHR47354:SF1">
    <property type="entry name" value="CARNITINE MONOOXYGENASE REDUCTASE SUBUNIT"/>
    <property type="match status" value="1"/>
</dbReference>
<keyword evidence="5 10" id="KW-0560">Oxidoreductase</keyword>
<dbReference type="SUPFAM" id="SSF54292">
    <property type="entry name" value="2Fe-2S ferredoxin-like"/>
    <property type="match status" value="1"/>
</dbReference>
<evidence type="ECO:0000256" key="3">
    <source>
        <dbReference type="ARBA" id="ARBA00022714"/>
    </source>
</evidence>
<name>A0ABU5XXZ5_9MYCO</name>
<dbReference type="EC" id="1.-.-.-" evidence="10"/>
<evidence type="ECO:0000256" key="5">
    <source>
        <dbReference type="ARBA" id="ARBA00023002"/>
    </source>
</evidence>
<dbReference type="PROSITE" id="PS51384">
    <property type="entry name" value="FAD_FR"/>
    <property type="match status" value="1"/>
</dbReference>
<dbReference type="SUPFAM" id="SSF52343">
    <property type="entry name" value="Ferredoxin reductase-like, C-terminal NADP-linked domain"/>
    <property type="match status" value="1"/>
</dbReference>
<keyword evidence="2" id="KW-0285">Flavoprotein</keyword>
<reference evidence="10 11" key="1">
    <citation type="submission" date="2023-12" db="EMBL/GenBank/DDBJ databases">
        <title>Description of new species of Mycobacterium terrae complex isolated from sewage at the Sao Paulo Zoological Park Foundation in Brazil.</title>
        <authorList>
            <person name="Romagnoli C.L."/>
            <person name="Conceicao E.C."/>
            <person name="Machado E."/>
            <person name="Barreto L.B.P.F."/>
            <person name="Sharma A."/>
            <person name="Silva N.M."/>
            <person name="Marques L.E."/>
            <person name="Juliana M.A."/>
            <person name="Lourenco M.C.S."/>
            <person name="Digiampietri L.A."/>
            <person name="Suffys P.N."/>
            <person name="Viana-Niero C."/>
        </authorList>
    </citation>
    <scope>NUCLEOTIDE SEQUENCE [LARGE SCALE GENOMIC DNA]</scope>
    <source>
        <strain evidence="10 11">MYC340</strain>
    </source>
</reference>
<dbReference type="GO" id="GO:0016491">
    <property type="term" value="F:oxidoreductase activity"/>
    <property type="evidence" value="ECO:0007669"/>
    <property type="project" value="UniProtKB-KW"/>
</dbReference>
<dbReference type="SUPFAM" id="SSF63380">
    <property type="entry name" value="Riboflavin synthase domain-like"/>
    <property type="match status" value="1"/>
</dbReference>
<keyword evidence="6" id="KW-0408">Iron</keyword>
<dbReference type="InterPro" id="IPR050415">
    <property type="entry name" value="MRET"/>
</dbReference>
<dbReference type="Pfam" id="PF00111">
    <property type="entry name" value="Fer2"/>
    <property type="match status" value="1"/>
</dbReference>
<evidence type="ECO:0000256" key="6">
    <source>
        <dbReference type="ARBA" id="ARBA00023004"/>
    </source>
</evidence>
<protein>
    <submittedName>
        <fullName evidence="10">PDR/VanB family oxidoreductase</fullName>
        <ecNumber evidence="10">1.-.-.-</ecNumber>
    </submittedName>
</protein>
<dbReference type="InterPro" id="IPR039261">
    <property type="entry name" value="FNR_nucleotide-bd"/>
</dbReference>
<evidence type="ECO:0000256" key="2">
    <source>
        <dbReference type="ARBA" id="ARBA00022630"/>
    </source>
</evidence>
<gene>
    <name evidence="10" type="ORF">KV113_09980</name>
</gene>
<evidence type="ECO:0000313" key="10">
    <source>
        <dbReference type="EMBL" id="MEB3031886.1"/>
    </source>
</evidence>
<dbReference type="InterPro" id="IPR017938">
    <property type="entry name" value="Riboflavin_synthase-like_b-brl"/>
</dbReference>
<evidence type="ECO:0000256" key="4">
    <source>
        <dbReference type="ARBA" id="ARBA00022723"/>
    </source>
</evidence>
<dbReference type="InterPro" id="IPR012675">
    <property type="entry name" value="Beta-grasp_dom_sf"/>
</dbReference>
<dbReference type="Gene3D" id="3.40.50.80">
    <property type="entry name" value="Nucleotide-binding domain of ferredoxin-NADP reductase (FNR) module"/>
    <property type="match status" value="1"/>
</dbReference>
<dbReference type="InterPro" id="IPR006058">
    <property type="entry name" value="2Fe2S_fd_BS"/>
</dbReference>
<dbReference type="PROSITE" id="PS00197">
    <property type="entry name" value="2FE2S_FER_1"/>
    <property type="match status" value="1"/>
</dbReference>
<dbReference type="RefSeq" id="WP_329780037.1">
    <property type="nucleotide sequence ID" value="NZ_JAYJJU010000007.1"/>
</dbReference>
<dbReference type="InterPro" id="IPR008333">
    <property type="entry name" value="Cbr1-like_FAD-bd_dom"/>
</dbReference>
<dbReference type="PANTHER" id="PTHR47354">
    <property type="entry name" value="NADH OXIDOREDUCTASE HCR"/>
    <property type="match status" value="1"/>
</dbReference>
<sequence>MSYLTAPATDLSRSTPTLQMLSKLAWRYSRTIAGSSPSQPVRHAGFSALVQVAEKRLCATDVAVLTLARPDRRPLPAWGPGAHIDVFTPIGRQRHYSLTGDPADAHSYRIAVRRIPDGAGSAELHDLDEGGTLRIRGPRNAFRLVDEPTYHFIAGGIGITPILPMIHQASARGARWTLDYLGRSRSAMPFLDELELLADSGTLRIHCDDEHGMPAIADLFADVEPSPVYLCGPSGLMDAVNAYLAGTGSPSPQVHSERFRAAVVRDGAPFTIVLARSGMSVPVAADETALDAIRRRLPTVNYSCQQGFCGTCRTGLIAGDIEHRDRVLVADEQCSNMMICVSRAAEPGGEVVLDL</sequence>
<feature type="domain" description="2Fe-2S ferredoxin-type" evidence="8">
    <location>
        <begin position="270"/>
        <end position="355"/>
    </location>
</feature>
<dbReference type="Gene3D" id="2.40.30.10">
    <property type="entry name" value="Translation factors"/>
    <property type="match status" value="1"/>
</dbReference>
<dbReference type="InterPro" id="IPR001041">
    <property type="entry name" value="2Fe-2S_ferredoxin-type"/>
</dbReference>
<dbReference type="CDD" id="cd06185">
    <property type="entry name" value="PDR_like"/>
    <property type="match status" value="1"/>
</dbReference>
<dbReference type="PROSITE" id="PS51085">
    <property type="entry name" value="2FE2S_FER_2"/>
    <property type="match status" value="1"/>
</dbReference>
<accession>A0ABU5XXZ5</accession>
<dbReference type="InterPro" id="IPR017927">
    <property type="entry name" value="FAD-bd_FR_type"/>
</dbReference>
<evidence type="ECO:0000259" key="8">
    <source>
        <dbReference type="PROSITE" id="PS51085"/>
    </source>
</evidence>
<evidence type="ECO:0000313" key="11">
    <source>
        <dbReference type="Proteomes" id="UP001298593"/>
    </source>
</evidence>
<dbReference type="Gene3D" id="3.10.20.30">
    <property type="match status" value="1"/>
</dbReference>
<evidence type="ECO:0000259" key="9">
    <source>
        <dbReference type="PROSITE" id="PS51384"/>
    </source>
</evidence>
<organism evidence="10 11">
    <name type="scientific">[Mycobacterium] nativiensis</name>
    <dbReference type="NCBI Taxonomy" id="2855503"/>
    <lineage>
        <taxon>Bacteria</taxon>
        <taxon>Bacillati</taxon>
        <taxon>Actinomycetota</taxon>
        <taxon>Actinomycetes</taxon>
        <taxon>Mycobacteriales</taxon>
        <taxon>Mycobacteriaceae</taxon>
        <taxon>Mycolicibacter</taxon>
    </lineage>
</organism>
<keyword evidence="3" id="KW-0001">2Fe-2S</keyword>
<dbReference type="CDD" id="cd00207">
    <property type="entry name" value="fer2"/>
    <property type="match status" value="1"/>
</dbReference>
<keyword evidence="7" id="KW-0411">Iron-sulfur</keyword>
<dbReference type="Pfam" id="PF00970">
    <property type="entry name" value="FAD_binding_6"/>
    <property type="match status" value="1"/>
</dbReference>
<proteinExistence type="predicted"/>
<dbReference type="InterPro" id="IPR036010">
    <property type="entry name" value="2Fe-2S_ferredoxin-like_sf"/>
</dbReference>
<comment type="cofactor">
    <cofactor evidence="1">
        <name>FAD</name>
        <dbReference type="ChEBI" id="CHEBI:57692"/>
    </cofactor>
</comment>
<feature type="domain" description="FAD-binding FR-type" evidence="9">
    <location>
        <begin position="44"/>
        <end position="145"/>
    </location>
</feature>
<evidence type="ECO:0000256" key="1">
    <source>
        <dbReference type="ARBA" id="ARBA00001974"/>
    </source>
</evidence>
<dbReference type="PRINTS" id="PR00409">
    <property type="entry name" value="PHDIOXRDTASE"/>
</dbReference>
<evidence type="ECO:0000256" key="7">
    <source>
        <dbReference type="ARBA" id="ARBA00023014"/>
    </source>
</evidence>
<dbReference type="EMBL" id="JAYJJU010000007">
    <property type="protein sequence ID" value="MEB3031886.1"/>
    <property type="molecule type" value="Genomic_DNA"/>
</dbReference>
<comment type="caution">
    <text evidence="10">The sequence shown here is derived from an EMBL/GenBank/DDBJ whole genome shotgun (WGS) entry which is preliminary data.</text>
</comment>